<dbReference type="RefSeq" id="WP_160852235.1">
    <property type="nucleotide sequence ID" value="NZ_WUWG01000001.1"/>
</dbReference>
<feature type="transmembrane region" description="Helical" evidence="1">
    <location>
        <begin position="60"/>
        <end position="87"/>
    </location>
</feature>
<feature type="transmembrane region" description="Helical" evidence="1">
    <location>
        <begin position="108"/>
        <end position="126"/>
    </location>
</feature>
<reference evidence="2 3" key="1">
    <citation type="submission" date="2019-12" db="EMBL/GenBank/DDBJ databases">
        <title>Strain KN286 was isolated from seawater, which was collected from Caroline Seamount in the tropical western Pacific.</title>
        <authorList>
            <person name="Wang Q."/>
        </authorList>
    </citation>
    <scope>NUCLEOTIDE SEQUENCE [LARGE SCALE GENOMIC DNA]</scope>
    <source>
        <strain evidence="2 3">KN286</strain>
    </source>
</reference>
<dbReference type="Proteomes" id="UP000436016">
    <property type="component" value="Unassembled WGS sequence"/>
</dbReference>
<keyword evidence="1" id="KW-0472">Membrane</keyword>
<organism evidence="2 3">
    <name type="scientific">Oceanomicrobium pacificus</name>
    <dbReference type="NCBI Taxonomy" id="2692916"/>
    <lineage>
        <taxon>Bacteria</taxon>
        <taxon>Pseudomonadati</taxon>
        <taxon>Pseudomonadota</taxon>
        <taxon>Alphaproteobacteria</taxon>
        <taxon>Rhodobacterales</taxon>
        <taxon>Paracoccaceae</taxon>
        <taxon>Oceanomicrobium</taxon>
    </lineage>
</organism>
<accession>A0A6B0TSD9</accession>
<feature type="transmembrane region" description="Helical" evidence="1">
    <location>
        <begin position="138"/>
        <end position="157"/>
    </location>
</feature>
<sequence>MATARSRKLVRTASVTALGIAALLVHSAPLGISADARALPDLLYLLLAAWILRRPDTAPLWLVALLGIGADVLLGGPMGLGAATLLLGTEFLRMQARTQADRPFALEWLMVALVYAAMLFGRYIALKLSFAPVSAMSVYLWHLVQTALVYPLMVLALRFGMRLRTPGAVGGPDRLGRVP</sequence>
<comment type="caution">
    <text evidence="2">The sequence shown here is derived from an EMBL/GenBank/DDBJ whole genome shotgun (WGS) entry which is preliminary data.</text>
</comment>
<dbReference type="AlphaFoldDB" id="A0A6B0TSD9"/>
<keyword evidence="1" id="KW-0812">Transmembrane</keyword>
<protein>
    <submittedName>
        <fullName evidence="2">Rod shape-determining protein MreD</fullName>
    </submittedName>
</protein>
<evidence type="ECO:0000256" key="1">
    <source>
        <dbReference type="SAM" id="Phobius"/>
    </source>
</evidence>
<name>A0A6B0TSD9_9RHOB</name>
<keyword evidence="3" id="KW-1185">Reference proteome</keyword>
<dbReference type="EMBL" id="WUWG01000001">
    <property type="protein sequence ID" value="MXU64648.1"/>
    <property type="molecule type" value="Genomic_DNA"/>
</dbReference>
<evidence type="ECO:0000313" key="3">
    <source>
        <dbReference type="Proteomes" id="UP000436016"/>
    </source>
</evidence>
<gene>
    <name evidence="2" type="ORF">GSH16_04260</name>
</gene>
<evidence type="ECO:0000313" key="2">
    <source>
        <dbReference type="EMBL" id="MXU64648.1"/>
    </source>
</evidence>
<keyword evidence="1" id="KW-1133">Transmembrane helix</keyword>
<proteinExistence type="predicted"/>